<organism evidence="1 2">
    <name type="scientific">Helicobacter pylori (strain India7)</name>
    <dbReference type="NCBI Taxonomy" id="907238"/>
    <lineage>
        <taxon>Bacteria</taxon>
        <taxon>Pseudomonadati</taxon>
        <taxon>Campylobacterota</taxon>
        <taxon>Epsilonproteobacteria</taxon>
        <taxon>Campylobacterales</taxon>
        <taxon>Helicobacteraceae</taxon>
        <taxon>Helicobacter</taxon>
    </lineage>
</organism>
<accession>E8QE45</accession>
<sequence>MFLNFQFKNIYNFYLIDSISDMLQEYDDPIIKHVLDLIFDEFPKRFKQDSTRKRISLTRRTAKIIIIQGNASEIELS</sequence>
<reference evidence="2" key="1">
    <citation type="submission" date="2010-11" db="EMBL/GenBank/DDBJ databases">
        <title>Genome sequence of Helicobacter pylori strain India7.</title>
        <authorList>
            <person name="Kersulyte D."/>
            <person name="Mukhopadhyay A."/>
            <person name="Choudhury A."/>
            <person name="Nair G.B."/>
            <person name="Berg D.E."/>
        </authorList>
    </citation>
    <scope>NUCLEOTIDE SEQUENCE [LARGE SCALE GENOMIC DNA]</scope>
    <source>
        <strain evidence="2">India7</strain>
    </source>
</reference>
<evidence type="ECO:0000313" key="1">
    <source>
        <dbReference type="EMBL" id="ADU79433.1"/>
    </source>
</evidence>
<proteinExistence type="predicted"/>
<name>E8QE45_HELP7</name>
<dbReference type="EMBL" id="CP002331">
    <property type="protein sequence ID" value="ADU79433.1"/>
    <property type="molecule type" value="Genomic_DNA"/>
</dbReference>
<dbReference type="Proteomes" id="UP000009059">
    <property type="component" value="Chromosome"/>
</dbReference>
<dbReference type="AlphaFoldDB" id="E8QE45"/>
<dbReference type="HOGENOM" id="CLU_2633227_0_0_7"/>
<evidence type="ECO:0000313" key="2">
    <source>
        <dbReference type="Proteomes" id="UP000009059"/>
    </source>
</evidence>
<dbReference type="KEGG" id="hpn:HPIN_00880"/>
<gene>
    <name evidence="1" type="ordered locus">HPIN_00880</name>
</gene>
<protein>
    <submittedName>
        <fullName evidence="1">Uncharacterized protein</fullName>
    </submittedName>
</protein>